<organism evidence="1 2">
    <name type="scientific">Actinomadura yumaensis</name>
    <dbReference type="NCBI Taxonomy" id="111807"/>
    <lineage>
        <taxon>Bacteria</taxon>
        <taxon>Bacillati</taxon>
        <taxon>Actinomycetota</taxon>
        <taxon>Actinomycetes</taxon>
        <taxon>Streptosporangiales</taxon>
        <taxon>Thermomonosporaceae</taxon>
        <taxon>Actinomadura</taxon>
    </lineage>
</organism>
<evidence type="ECO:0000313" key="1">
    <source>
        <dbReference type="EMBL" id="MFC6882802.1"/>
    </source>
</evidence>
<comment type="caution">
    <text evidence="1">The sequence shown here is derived from an EMBL/GenBank/DDBJ whole genome shotgun (WGS) entry which is preliminary data.</text>
</comment>
<dbReference type="Proteomes" id="UP001596380">
    <property type="component" value="Unassembled WGS sequence"/>
</dbReference>
<gene>
    <name evidence="1" type="ORF">ACFQKB_23810</name>
</gene>
<evidence type="ECO:0000313" key="2">
    <source>
        <dbReference type="Proteomes" id="UP001596380"/>
    </source>
</evidence>
<proteinExistence type="predicted"/>
<protein>
    <submittedName>
        <fullName evidence="1">Uncharacterized protein</fullName>
    </submittedName>
</protein>
<dbReference type="RefSeq" id="WP_241682843.1">
    <property type="nucleotide sequence ID" value="NZ_JBHSXS010000015.1"/>
</dbReference>
<dbReference type="EMBL" id="JBHSXS010000015">
    <property type="protein sequence ID" value="MFC6882802.1"/>
    <property type="molecule type" value="Genomic_DNA"/>
</dbReference>
<sequence>MNGSIAAALRGEFGDVRFTDRTADSELFVNPLMAVYFAVDLDGLARRSLYLDRIEGTRLVRQVGSVVEKFRAEYVAGGGRLRRARQYPH</sequence>
<accession>A0ABW2CMD3</accession>
<keyword evidence="2" id="KW-1185">Reference proteome</keyword>
<reference evidence="2" key="1">
    <citation type="journal article" date="2019" name="Int. J. Syst. Evol. Microbiol.">
        <title>The Global Catalogue of Microorganisms (GCM) 10K type strain sequencing project: providing services to taxonomists for standard genome sequencing and annotation.</title>
        <authorList>
            <consortium name="The Broad Institute Genomics Platform"/>
            <consortium name="The Broad Institute Genome Sequencing Center for Infectious Disease"/>
            <person name="Wu L."/>
            <person name="Ma J."/>
        </authorList>
    </citation>
    <scope>NUCLEOTIDE SEQUENCE [LARGE SCALE GENOMIC DNA]</scope>
    <source>
        <strain evidence="2">JCM 3369</strain>
    </source>
</reference>
<name>A0ABW2CMD3_9ACTN</name>